<dbReference type="InterPro" id="IPR050307">
    <property type="entry name" value="Sterol_Desaturase_Related"/>
</dbReference>
<evidence type="ECO:0000256" key="2">
    <source>
        <dbReference type="ARBA" id="ARBA00022692"/>
    </source>
</evidence>
<feature type="transmembrane region" description="Helical" evidence="7">
    <location>
        <begin position="207"/>
        <end position="224"/>
    </location>
</feature>
<reference evidence="9 10" key="1">
    <citation type="submission" date="2021-02" db="EMBL/GenBank/DDBJ databases">
        <title>Pan-genome distribution and transcriptional activeness of fungal secondary metabolism genes in Aspergillus section Fumigati.</title>
        <authorList>
            <person name="Takahashi H."/>
            <person name="Umemura M."/>
            <person name="Ninomiya A."/>
            <person name="Kusuya Y."/>
            <person name="Urayama S."/>
            <person name="Shimizu M."/>
            <person name="Watanabe A."/>
            <person name="Kamei K."/>
            <person name="Yaguchi T."/>
            <person name="Hagiwara D."/>
        </authorList>
    </citation>
    <scope>NUCLEOTIDE SEQUENCE [LARGE SCALE GENOMIC DNA]</scope>
    <source>
        <strain evidence="9 10">IFM 47045</strain>
    </source>
</reference>
<evidence type="ECO:0000256" key="1">
    <source>
        <dbReference type="ARBA" id="ARBA00004370"/>
    </source>
</evidence>
<feature type="transmembrane region" description="Helical" evidence="7">
    <location>
        <begin position="67"/>
        <end position="94"/>
    </location>
</feature>
<evidence type="ECO:0000313" key="10">
    <source>
        <dbReference type="Proteomes" id="UP000710440"/>
    </source>
</evidence>
<keyword evidence="2 7" id="KW-0812">Transmembrane</keyword>
<evidence type="ECO:0000259" key="8">
    <source>
        <dbReference type="Pfam" id="PF04116"/>
    </source>
</evidence>
<dbReference type="EMBL" id="BOPL01000001">
    <property type="protein sequence ID" value="GIJ99571.1"/>
    <property type="molecule type" value="Genomic_DNA"/>
</dbReference>
<keyword evidence="5" id="KW-0443">Lipid metabolism</keyword>
<dbReference type="InterPro" id="IPR006694">
    <property type="entry name" value="Fatty_acid_hydroxylase"/>
</dbReference>
<dbReference type="PANTHER" id="PTHR11863">
    <property type="entry name" value="STEROL DESATURASE"/>
    <property type="match status" value="1"/>
</dbReference>
<dbReference type="GO" id="GO:0016491">
    <property type="term" value="F:oxidoreductase activity"/>
    <property type="evidence" value="ECO:0007669"/>
    <property type="project" value="UniProtKB-KW"/>
</dbReference>
<dbReference type="RefSeq" id="XP_043122758.1">
    <property type="nucleotide sequence ID" value="XM_043266823.1"/>
</dbReference>
<dbReference type="GO" id="GO:0016020">
    <property type="term" value="C:membrane"/>
    <property type="evidence" value="ECO:0007669"/>
    <property type="project" value="UniProtKB-SubCell"/>
</dbReference>
<comment type="subcellular location">
    <subcellularLocation>
        <location evidence="1">Membrane</location>
    </subcellularLocation>
</comment>
<gene>
    <name evidence="9" type="ORF">Aspvir_001705</name>
</gene>
<comment type="caution">
    <text evidence="9">The sequence shown here is derived from an EMBL/GenBank/DDBJ whole genome shotgun (WGS) entry which is preliminary data.</text>
</comment>
<dbReference type="GO" id="GO:0008610">
    <property type="term" value="P:lipid biosynthetic process"/>
    <property type="evidence" value="ECO:0007669"/>
    <property type="project" value="InterPro"/>
</dbReference>
<sequence>MDVVLDVLDMFVFDKLYAFLLPAKSFELLDRDSLHDYNRHINRYVSLRPRQYVVKSSWSRDNIFRQFLSLFLTIWGFGLLLYLTTATLSFALVFDKRAMQHPKFLRHQIGQALRAMPAMAALTAPSLPGRSAWTQQAYPLFIAFTDFSIYWIHRGLHHPAIYKRLHKTHHKWIISTPYASYAFHPVDGWSHSLPYHMYPFLFPLQKAAYLGLFVFVTIWTVMIHDGEYALDSPVINGSACHTIHHYYFNYNYVQFTTLWDRIGGSYRRPNRELFNRQERLKQTEILRQVEEMGRLVKEVEGSDDRCYEQDTKETS</sequence>
<dbReference type="Pfam" id="PF04116">
    <property type="entry name" value="FA_hydroxylase"/>
    <property type="match status" value="1"/>
</dbReference>
<keyword evidence="10" id="KW-1185">Reference proteome</keyword>
<evidence type="ECO:0000256" key="4">
    <source>
        <dbReference type="ARBA" id="ARBA00023002"/>
    </source>
</evidence>
<evidence type="ECO:0000256" key="6">
    <source>
        <dbReference type="ARBA" id="ARBA00023136"/>
    </source>
</evidence>
<feature type="domain" description="Fatty acid hydroxylase" evidence="8">
    <location>
        <begin position="140"/>
        <end position="264"/>
    </location>
</feature>
<keyword evidence="4" id="KW-0560">Oxidoreductase</keyword>
<dbReference type="GO" id="GO:0005506">
    <property type="term" value="F:iron ion binding"/>
    <property type="evidence" value="ECO:0007669"/>
    <property type="project" value="InterPro"/>
</dbReference>
<keyword evidence="6 7" id="KW-0472">Membrane</keyword>
<accession>A0A9P3BPG7</accession>
<evidence type="ECO:0000313" key="9">
    <source>
        <dbReference type="EMBL" id="GIJ99571.1"/>
    </source>
</evidence>
<organism evidence="9 10">
    <name type="scientific">Aspergillus viridinutans</name>
    <dbReference type="NCBI Taxonomy" id="75553"/>
    <lineage>
        <taxon>Eukaryota</taxon>
        <taxon>Fungi</taxon>
        <taxon>Dikarya</taxon>
        <taxon>Ascomycota</taxon>
        <taxon>Pezizomycotina</taxon>
        <taxon>Eurotiomycetes</taxon>
        <taxon>Eurotiomycetidae</taxon>
        <taxon>Eurotiales</taxon>
        <taxon>Aspergillaceae</taxon>
        <taxon>Aspergillus</taxon>
        <taxon>Aspergillus subgen. Fumigati</taxon>
    </lineage>
</organism>
<protein>
    <recommendedName>
        <fullName evidence="8">Fatty acid hydroxylase domain-containing protein</fullName>
    </recommendedName>
</protein>
<dbReference type="Proteomes" id="UP000710440">
    <property type="component" value="Unassembled WGS sequence"/>
</dbReference>
<dbReference type="AlphaFoldDB" id="A0A9P3BPG7"/>
<evidence type="ECO:0000256" key="5">
    <source>
        <dbReference type="ARBA" id="ARBA00023098"/>
    </source>
</evidence>
<dbReference type="OrthoDB" id="6354873at2759"/>
<evidence type="ECO:0000256" key="7">
    <source>
        <dbReference type="SAM" id="Phobius"/>
    </source>
</evidence>
<dbReference type="GeneID" id="66929687"/>
<proteinExistence type="predicted"/>
<evidence type="ECO:0000256" key="3">
    <source>
        <dbReference type="ARBA" id="ARBA00022989"/>
    </source>
</evidence>
<name>A0A9P3BPG7_ASPVI</name>
<keyword evidence="3 7" id="KW-1133">Transmembrane helix</keyword>